<gene>
    <name evidence="3" type="ORF">QBC46DRAFT_378131</name>
</gene>
<feature type="compositionally biased region" description="Polar residues" evidence="1">
    <location>
        <begin position="1"/>
        <end position="21"/>
    </location>
</feature>
<dbReference type="GO" id="GO:0003677">
    <property type="term" value="F:DNA binding"/>
    <property type="evidence" value="ECO:0007669"/>
    <property type="project" value="InterPro"/>
</dbReference>
<dbReference type="EMBL" id="MU853768">
    <property type="protein sequence ID" value="KAK3943079.1"/>
    <property type="molecule type" value="Genomic_DNA"/>
</dbReference>
<comment type="caution">
    <text evidence="3">The sequence shown here is derived from an EMBL/GenBank/DDBJ whole genome shotgun (WGS) entry which is preliminary data.</text>
</comment>
<dbReference type="Pfam" id="PF05225">
    <property type="entry name" value="HTH_psq"/>
    <property type="match status" value="1"/>
</dbReference>
<dbReference type="InterPro" id="IPR007889">
    <property type="entry name" value="HTH_Psq"/>
</dbReference>
<protein>
    <recommendedName>
        <fullName evidence="2">HTH psq-type domain-containing protein</fullName>
    </recommendedName>
</protein>
<keyword evidence="4" id="KW-1185">Reference proteome</keyword>
<proteinExistence type="predicted"/>
<evidence type="ECO:0000256" key="1">
    <source>
        <dbReference type="SAM" id="MobiDB-lite"/>
    </source>
</evidence>
<dbReference type="Proteomes" id="UP001303473">
    <property type="component" value="Unassembled WGS sequence"/>
</dbReference>
<dbReference type="SUPFAM" id="SSF46689">
    <property type="entry name" value="Homeodomain-like"/>
    <property type="match status" value="1"/>
</dbReference>
<evidence type="ECO:0000313" key="4">
    <source>
        <dbReference type="Proteomes" id="UP001303473"/>
    </source>
</evidence>
<reference evidence="4" key="1">
    <citation type="journal article" date="2023" name="Mol. Phylogenet. Evol.">
        <title>Genome-scale phylogeny and comparative genomics of the fungal order Sordariales.</title>
        <authorList>
            <person name="Hensen N."/>
            <person name="Bonometti L."/>
            <person name="Westerberg I."/>
            <person name="Brannstrom I.O."/>
            <person name="Guillou S."/>
            <person name="Cros-Aarteil S."/>
            <person name="Calhoun S."/>
            <person name="Haridas S."/>
            <person name="Kuo A."/>
            <person name="Mondo S."/>
            <person name="Pangilinan J."/>
            <person name="Riley R."/>
            <person name="LaButti K."/>
            <person name="Andreopoulos B."/>
            <person name="Lipzen A."/>
            <person name="Chen C."/>
            <person name="Yan M."/>
            <person name="Daum C."/>
            <person name="Ng V."/>
            <person name="Clum A."/>
            <person name="Steindorff A."/>
            <person name="Ohm R.A."/>
            <person name="Martin F."/>
            <person name="Silar P."/>
            <person name="Natvig D.O."/>
            <person name="Lalanne C."/>
            <person name="Gautier V."/>
            <person name="Ament-Velasquez S.L."/>
            <person name="Kruys A."/>
            <person name="Hutchinson M.I."/>
            <person name="Powell A.J."/>
            <person name="Barry K."/>
            <person name="Miller A.N."/>
            <person name="Grigoriev I.V."/>
            <person name="Debuchy R."/>
            <person name="Gladieux P."/>
            <person name="Hiltunen Thoren M."/>
            <person name="Johannesson H."/>
        </authorList>
    </citation>
    <scope>NUCLEOTIDE SEQUENCE [LARGE SCALE GENOMIC DNA]</scope>
    <source>
        <strain evidence="4">CBS 340.73</strain>
    </source>
</reference>
<name>A0AAN6NDI8_9PEZI</name>
<feature type="region of interest" description="Disordered" evidence="1">
    <location>
        <begin position="1"/>
        <end position="24"/>
    </location>
</feature>
<accession>A0AAN6NDI8</accession>
<sequence>MPKTFTTSEPAQTDSATPTNLTKEDRIQLTIKPLQLSQVPSVRQAAQLFEVPKSTLQLRINGAPAIQDSGQHLQRLNKQDEDSIV</sequence>
<organism evidence="3 4">
    <name type="scientific">Diplogelasinospora grovesii</name>
    <dbReference type="NCBI Taxonomy" id="303347"/>
    <lineage>
        <taxon>Eukaryota</taxon>
        <taxon>Fungi</taxon>
        <taxon>Dikarya</taxon>
        <taxon>Ascomycota</taxon>
        <taxon>Pezizomycotina</taxon>
        <taxon>Sordariomycetes</taxon>
        <taxon>Sordariomycetidae</taxon>
        <taxon>Sordariales</taxon>
        <taxon>Diplogelasinosporaceae</taxon>
        <taxon>Diplogelasinospora</taxon>
    </lineage>
</organism>
<dbReference type="AlphaFoldDB" id="A0AAN6NDI8"/>
<evidence type="ECO:0000313" key="3">
    <source>
        <dbReference type="EMBL" id="KAK3943079.1"/>
    </source>
</evidence>
<feature type="domain" description="HTH psq-type" evidence="2">
    <location>
        <begin position="41"/>
        <end position="64"/>
    </location>
</feature>
<evidence type="ECO:0000259" key="2">
    <source>
        <dbReference type="Pfam" id="PF05225"/>
    </source>
</evidence>
<dbReference type="InterPro" id="IPR009057">
    <property type="entry name" value="Homeodomain-like_sf"/>
</dbReference>